<reference evidence="10" key="2">
    <citation type="submission" date="2021-04" db="EMBL/GenBank/DDBJ databases">
        <authorList>
            <person name="Gilroy R."/>
        </authorList>
    </citation>
    <scope>NUCLEOTIDE SEQUENCE</scope>
    <source>
        <strain evidence="10">ChiBcec16-3735</strain>
    </source>
</reference>
<dbReference type="EMBL" id="DXBJ01000008">
    <property type="protein sequence ID" value="HIZ57213.1"/>
    <property type="molecule type" value="Genomic_DNA"/>
</dbReference>
<keyword evidence="2 8" id="KW-0808">Transferase</keyword>
<keyword evidence="7 8" id="KW-0275">Fatty acid biosynthesis</keyword>
<comment type="caution">
    <text evidence="10">The sequence shown here is derived from an EMBL/GenBank/DDBJ whole genome shotgun (WGS) entry which is preliminary data.</text>
</comment>
<comment type="subcellular location">
    <subcellularLocation>
        <location evidence="8">Cytoplasm</location>
    </subcellularLocation>
</comment>
<dbReference type="InterPro" id="IPR002582">
    <property type="entry name" value="ACPS"/>
</dbReference>
<keyword evidence="4 8" id="KW-0276">Fatty acid metabolism</keyword>
<dbReference type="EC" id="2.7.8.7" evidence="8"/>
<comment type="catalytic activity">
    <reaction evidence="8">
        <text>apo-[ACP] + CoA = holo-[ACP] + adenosine 3',5'-bisphosphate + H(+)</text>
        <dbReference type="Rhea" id="RHEA:12068"/>
        <dbReference type="Rhea" id="RHEA-COMP:9685"/>
        <dbReference type="Rhea" id="RHEA-COMP:9690"/>
        <dbReference type="ChEBI" id="CHEBI:15378"/>
        <dbReference type="ChEBI" id="CHEBI:29999"/>
        <dbReference type="ChEBI" id="CHEBI:57287"/>
        <dbReference type="ChEBI" id="CHEBI:58343"/>
        <dbReference type="ChEBI" id="CHEBI:64479"/>
        <dbReference type="EC" id="2.7.8.7"/>
    </reaction>
</comment>
<reference evidence="10" key="1">
    <citation type="journal article" date="2021" name="PeerJ">
        <title>Extensive microbial diversity within the chicken gut microbiome revealed by metagenomics and culture.</title>
        <authorList>
            <person name="Gilroy R."/>
            <person name="Ravi A."/>
            <person name="Getino M."/>
            <person name="Pursley I."/>
            <person name="Horton D.L."/>
            <person name="Alikhan N.F."/>
            <person name="Baker D."/>
            <person name="Gharbi K."/>
            <person name="Hall N."/>
            <person name="Watson M."/>
            <person name="Adriaenssens E.M."/>
            <person name="Foster-Nyarko E."/>
            <person name="Jarju S."/>
            <person name="Secka A."/>
            <person name="Antonio M."/>
            <person name="Oren A."/>
            <person name="Chaudhuri R.R."/>
            <person name="La Ragione R."/>
            <person name="Hildebrand F."/>
            <person name="Pallen M.J."/>
        </authorList>
    </citation>
    <scope>NUCLEOTIDE SEQUENCE</scope>
    <source>
        <strain evidence="10">ChiBcec16-3735</strain>
    </source>
</reference>
<proteinExistence type="inferred from homology"/>
<evidence type="ECO:0000313" key="10">
    <source>
        <dbReference type="EMBL" id="HIZ57213.1"/>
    </source>
</evidence>
<comment type="similarity">
    <text evidence="8">Belongs to the P-Pant transferase superfamily. AcpS family.</text>
</comment>
<organism evidence="10 11">
    <name type="scientific">Candidatus Faecalibacterium gallistercoris</name>
    <dbReference type="NCBI Taxonomy" id="2838579"/>
    <lineage>
        <taxon>Bacteria</taxon>
        <taxon>Bacillati</taxon>
        <taxon>Bacillota</taxon>
        <taxon>Clostridia</taxon>
        <taxon>Eubacteriales</taxon>
        <taxon>Oscillospiraceae</taxon>
        <taxon>Faecalibacterium</taxon>
    </lineage>
</organism>
<accession>A0A9D2FEV5</accession>
<evidence type="ECO:0000313" key="11">
    <source>
        <dbReference type="Proteomes" id="UP000824065"/>
    </source>
</evidence>
<evidence type="ECO:0000256" key="2">
    <source>
        <dbReference type="ARBA" id="ARBA00022679"/>
    </source>
</evidence>
<keyword evidence="8" id="KW-0963">Cytoplasm</keyword>
<dbReference type="GO" id="GO:0008897">
    <property type="term" value="F:holo-[acyl-carrier-protein] synthase activity"/>
    <property type="evidence" value="ECO:0007669"/>
    <property type="project" value="UniProtKB-UniRule"/>
</dbReference>
<keyword evidence="3 8" id="KW-0479">Metal-binding</keyword>
<feature type="domain" description="4'-phosphopantetheinyl transferase" evidence="9">
    <location>
        <begin position="4"/>
        <end position="112"/>
    </location>
</feature>
<evidence type="ECO:0000256" key="8">
    <source>
        <dbReference type="HAMAP-Rule" id="MF_00101"/>
    </source>
</evidence>
<evidence type="ECO:0000256" key="3">
    <source>
        <dbReference type="ARBA" id="ARBA00022723"/>
    </source>
</evidence>
<dbReference type="Gene3D" id="3.90.470.20">
    <property type="entry name" value="4'-phosphopantetheinyl transferase domain"/>
    <property type="match status" value="1"/>
</dbReference>
<evidence type="ECO:0000256" key="6">
    <source>
        <dbReference type="ARBA" id="ARBA00023098"/>
    </source>
</evidence>
<feature type="binding site" evidence="8">
    <location>
        <position position="8"/>
    </location>
    <ligand>
        <name>Mg(2+)</name>
        <dbReference type="ChEBI" id="CHEBI:18420"/>
    </ligand>
</feature>
<dbReference type="SUPFAM" id="SSF56214">
    <property type="entry name" value="4'-phosphopantetheinyl transferase"/>
    <property type="match status" value="1"/>
</dbReference>
<comment type="cofactor">
    <cofactor evidence="8">
        <name>Mg(2+)</name>
        <dbReference type="ChEBI" id="CHEBI:18420"/>
    </cofactor>
</comment>
<dbReference type="Proteomes" id="UP000824065">
    <property type="component" value="Unassembled WGS sequence"/>
</dbReference>
<keyword evidence="6 8" id="KW-0443">Lipid metabolism</keyword>
<dbReference type="NCBIfam" id="TIGR00556">
    <property type="entry name" value="pantethn_trn"/>
    <property type="match status" value="1"/>
</dbReference>
<protein>
    <recommendedName>
        <fullName evidence="8">Holo-[acyl-carrier-protein] synthase</fullName>
        <shortName evidence="8">Holo-ACP synthase</shortName>
        <ecNumber evidence="8">2.7.8.7</ecNumber>
    </recommendedName>
    <alternativeName>
        <fullName evidence="8">4'-phosphopantetheinyl transferase AcpS</fullName>
    </alternativeName>
</protein>
<evidence type="ECO:0000256" key="5">
    <source>
        <dbReference type="ARBA" id="ARBA00022842"/>
    </source>
</evidence>
<dbReference type="InterPro" id="IPR037143">
    <property type="entry name" value="4-PPantetheinyl_Trfase_dom_sf"/>
</dbReference>
<dbReference type="GO" id="GO:0005737">
    <property type="term" value="C:cytoplasm"/>
    <property type="evidence" value="ECO:0007669"/>
    <property type="project" value="UniProtKB-SubCell"/>
</dbReference>
<evidence type="ECO:0000256" key="1">
    <source>
        <dbReference type="ARBA" id="ARBA00022516"/>
    </source>
</evidence>
<keyword evidence="1 8" id="KW-0444">Lipid biosynthesis</keyword>
<evidence type="ECO:0000256" key="7">
    <source>
        <dbReference type="ARBA" id="ARBA00023160"/>
    </source>
</evidence>
<dbReference type="InterPro" id="IPR004568">
    <property type="entry name" value="Ppantetheine-prot_Trfase_dom"/>
</dbReference>
<gene>
    <name evidence="8" type="primary">acpS</name>
    <name evidence="10" type="ORF">H9725_01275</name>
</gene>
<evidence type="ECO:0000259" key="9">
    <source>
        <dbReference type="Pfam" id="PF01648"/>
    </source>
</evidence>
<feature type="binding site" evidence="8">
    <location>
        <position position="66"/>
    </location>
    <ligand>
        <name>Mg(2+)</name>
        <dbReference type="ChEBI" id="CHEBI:18420"/>
    </ligand>
</feature>
<dbReference type="Pfam" id="PF01648">
    <property type="entry name" value="ACPS"/>
    <property type="match status" value="1"/>
</dbReference>
<dbReference type="AlphaFoldDB" id="A0A9D2FEV5"/>
<dbReference type="HAMAP" id="MF_00101">
    <property type="entry name" value="AcpS"/>
    <property type="match status" value="1"/>
</dbReference>
<dbReference type="GO" id="GO:0000287">
    <property type="term" value="F:magnesium ion binding"/>
    <property type="evidence" value="ECO:0007669"/>
    <property type="project" value="UniProtKB-UniRule"/>
</dbReference>
<evidence type="ECO:0000256" key="4">
    <source>
        <dbReference type="ARBA" id="ARBA00022832"/>
    </source>
</evidence>
<name>A0A9D2FEV5_9FIRM</name>
<sequence length="138" mass="14270">MIFGIGCDLCAISRMEKSLSGPHGAAFARRVFGPAERAALALGQPDSPALTPRRAASAAADFAAKEAFLKAAGTGLAGPFALAEIEAVRLDSGAPAYRFSGRTAEWVARRHLTAHLTLSHDGGMAMAFCLLETAPDAS</sequence>
<comment type="function">
    <text evidence="8">Transfers the 4'-phosphopantetheine moiety from coenzyme A to a Ser of acyl-carrier-protein.</text>
</comment>
<dbReference type="GO" id="GO:0006633">
    <property type="term" value="P:fatty acid biosynthetic process"/>
    <property type="evidence" value="ECO:0007669"/>
    <property type="project" value="UniProtKB-UniRule"/>
</dbReference>
<dbReference type="InterPro" id="IPR008278">
    <property type="entry name" value="4-PPantetheinyl_Trfase_dom"/>
</dbReference>
<keyword evidence="5 8" id="KW-0460">Magnesium</keyword>